<gene>
    <name evidence="1" type="ORF">SUFG_00035</name>
</gene>
<accession>M4PMZ0</accession>
<sequence>MSDEAREVTKKCFEKDFLNAKTPYDQWVTFQSVLDWAVTSSRLSDEKSVKINDLIQNTKDKPDEPS</sequence>
<dbReference type="EMBL" id="HQ317387">
    <property type="protein sequence ID" value="AGH07403.1"/>
    <property type="molecule type" value="Genomic_DNA"/>
</dbReference>
<keyword evidence="2" id="KW-1185">Reference proteome</keyword>
<reference evidence="1 2" key="1">
    <citation type="journal article" date="2014" name="Genome Announc.">
        <title>Genome Sequence of the Sulfitobacter sp. Strain 2047-Infecting Lytic Phage {Phi}CB2047-B.</title>
        <authorList>
            <person name="Ankrah N.Y."/>
            <person name="Budinoff C.R."/>
            <person name="Wilson W.H."/>
            <person name="Wilhelm S.W."/>
            <person name="Buchan A."/>
        </authorList>
    </citation>
    <scope>NUCLEOTIDE SEQUENCE [LARGE SCALE GENOMIC DNA]</scope>
    <source>
        <strain evidence="2">phiCB2047-B</strain>
    </source>
</reference>
<evidence type="ECO:0000313" key="1">
    <source>
        <dbReference type="EMBL" id="AGH07403.1"/>
    </source>
</evidence>
<dbReference type="RefSeq" id="YP_007675819.1">
    <property type="nucleotide sequence ID" value="NC_020862.2"/>
</dbReference>
<proteinExistence type="predicted"/>
<organism evidence="1 2">
    <name type="scientific">Sulfitobacter phage phiCB2047-B</name>
    <dbReference type="NCBI Taxonomy" id="754046"/>
    <lineage>
        <taxon>Viruses</taxon>
        <taxon>Duplodnaviria</taxon>
        <taxon>Heunggongvirae</taxon>
        <taxon>Uroviricota</taxon>
        <taxon>Caudoviricetes</taxon>
        <taxon>Schitoviridae</taxon>
        <taxon>Rhodovirinae</taxon>
        <taxon>Raunefjordenvirus</taxon>
        <taxon>Raunefjordenvirus CB2047B</taxon>
    </lineage>
</organism>
<dbReference type="GeneID" id="15012417"/>
<evidence type="ECO:0000313" key="2">
    <source>
        <dbReference type="Proteomes" id="UP000207593"/>
    </source>
</evidence>
<name>M4PMZ0_9CAUD</name>
<dbReference type="KEGG" id="vg:15012417"/>
<protein>
    <submittedName>
        <fullName evidence="1">Uncharacterized protein</fullName>
    </submittedName>
</protein>
<dbReference type="Proteomes" id="UP000207593">
    <property type="component" value="Segment"/>
</dbReference>